<dbReference type="FunFam" id="3.40.50.11540:FF:000001">
    <property type="entry name" value="NADH dehydrogenase [ubiquinone] flavoprotein 1, mitochondrial"/>
    <property type="match status" value="1"/>
</dbReference>
<dbReference type="AlphaFoldDB" id="A0AAC9QUJ7"/>
<dbReference type="GeneID" id="68362199"/>
<reference evidence="7" key="1">
    <citation type="journal article" date="2015" name="Genome Announc.">
        <title>Draft Genome Sequence of Chemolithoautotrophic Acetogenic Butanol-Producing Eubacterium limosum ATCC 8486.</title>
        <authorList>
            <person name="Song Y."/>
            <person name="Cho B.K."/>
        </authorList>
    </citation>
    <scope>NUCLEOTIDE SEQUENCE</scope>
    <source>
        <strain evidence="7">ATCC 8486</strain>
    </source>
</reference>
<dbReference type="Gene3D" id="3.10.20.600">
    <property type="match status" value="1"/>
</dbReference>
<feature type="domain" description="4Fe-4S ferredoxin-type" evidence="6">
    <location>
        <begin position="542"/>
        <end position="571"/>
    </location>
</feature>
<dbReference type="FunFam" id="1.20.1440.230:FF:000001">
    <property type="entry name" value="Mitochondrial NADH dehydrogenase flavoprotein 1"/>
    <property type="match status" value="1"/>
</dbReference>
<dbReference type="SUPFAM" id="SSF54862">
    <property type="entry name" value="4Fe-4S ferredoxins"/>
    <property type="match status" value="1"/>
</dbReference>
<dbReference type="GO" id="GO:0051539">
    <property type="term" value="F:4 iron, 4 sulfur cluster binding"/>
    <property type="evidence" value="ECO:0007669"/>
    <property type="project" value="UniProtKB-KW"/>
</dbReference>
<comment type="similarity">
    <text evidence="1">Belongs to the complex I 51 kDa subunit family.</text>
</comment>
<dbReference type="Pfam" id="PF10531">
    <property type="entry name" value="SLBB"/>
    <property type="match status" value="1"/>
</dbReference>
<dbReference type="InterPro" id="IPR019554">
    <property type="entry name" value="Soluble_ligand-bd"/>
</dbReference>
<dbReference type="Pfam" id="PF10589">
    <property type="entry name" value="NADH_4Fe-4S"/>
    <property type="match status" value="1"/>
</dbReference>
<dbReference type="InterPro" id="IPR037207">
    <property type="entry name" value="Nuop51_4Fe4S-bd_sf"/>
</dbReference>
<dbReference type="Proteomes" id="UP001215087">
    <property type="component" value="Unassembled WGS sequence"/>
</dbReference>
<dbReference type="EMBL" id="CP019962">
    <property type="protein sequence ID" value="ARD66214.1"/>
    <property type="molecule type" value="Genomic_DNA"/>
</dbReference>
<dbReference type="Gene3D" id="6.10.250.1450">
    <property type="match status" value="1"/>
</dbReference>
<dbReference type="CDD" id="cd02980">
    <property type="entry name" value="TRX_Fd_family"/>
    <property type="match status" value="1"/>
</dbReference>
<proteinExistence type="inferred from homology"/>
<dbReference type="Gene3D" id="1.20.1440.230">
    <property type="entry name" value="NADH-ubiquinone oxidoreductase 51kDa subunit, iron-sulphur binding domain"/>
    <property type="match status" value="1"/>
</dbReference>
<dbReference type="CDD" id="cd10549">
    <property type="entry name" value="MtMvhB_like"/>
    <property type="match status" value="1"/>
</dbReference>
<dbReference type="InterPro" id="IPR011538">
    <property type="entry name" value="Nuo51_FMN-bd"/>
</dbReference>
<dbReference type="SUPFAM" id="SSF142019">
    <property type="entry name" value="Nqo1 FMN-binding domain-like"/>
    <property type="match status" value="1"/>
</dbReference>
<evidence type="ECO:0000256" key="2">
    <source>
        <dbReference type="ARBA" id="ARBA00022485"/>
    </source>
</evidence>
<name>A0AAC9QUJ7_EUBLI</name>
<reference evidence="8 10" key="4">
    <citation type="submission" date="2023-02" db="EMBL/GenBank/DDBJ databases">
        <title>Comparative genome analysis of Eubacterium limosum species.</title>
        <authorList>
            <person name="Bak J.E."/>
        </authorList>
    </citation>
    <scope>NUCLEOTIDE SEQUENCE [LARGE SCALE GENOMIC DNA]</scope>
    <source>
        <strain evidence="8 10">KGMB01548</strain>
    </source>
</reference>
<evidence type="ECO:0000313" key="10">
    <source>
        <dbReference type="Proteomes" id="UP001215087"/>
    </source>
</evidence>
<reference evidence="7" key="3">
    <citation type="submission" date="2017-02" db="EMBL/GenBank/DDBJ databases">
        <title>Integrative analysis reveals regulation of autotrophic growth of syngas fermenting bacteria at the translational level.</title>
        <authorList>
            <person name="Song Y."/>
            <person name="Shin J."/>
            <person name="Jeong Y."/>
            <person name="Jin S."/>
            <person name="Kim D.R."/>
            <person name="Kim S.C."/>
            <person name="Cho S."/>
            <person name="Cho B.-K."/>
        </authorList>
    </citation>
    <scope>NUCLEOTIDE SEQUENCE</scope>
    <source>
        <strain evidence="7">ATCC 8486</strain>
    </source>
</reference>
<gene>
    <name evidence="7" type="ORF">B2M23_11930</name>
    <name evidence="8" type="ORF">PTZ04_11235</name>
</gene>
<dbReference type="KEGG" id="elim:B2M23_11930"/>
<dbReference type="GO" id="GO:0010181">
    <property type="term" value="F:FMN binding"/>
    <property type="evidence" value="ECO:0007669"/>
    <property type="project" value="InterPro"/>
</dbReference>
<dbReference type="InterPro" id="IPR036249">
    <property type="entry name" value="Thioredoxin-like_sf"/>
</dbReference>
<reference evidence="9" key="2">
    <citation type="journal article" date="2017" name="Sci. Rep.">
        <title>Determination of the Genome and Primary Transcriptome of Syngas Fermenting Eubacterium limosum ATCC 8486.</title>
        <authorList>
            <person name="Song Y."/>
            <person name="Shin J."/>
            <person name="Jeong Y."/>
            <person name="Jin S."/>
            <person name="Lee J.K."/>
            <person name="Kim D.R."/>
            <person name="Kim S.C."/>
            <person name="Cho S."/>
            <person name="Cho B.K."/>
        </authorList>
    </citation>
    <scope>NUCLEOTIDE SEQUENCE [LARGE SCALE GENOMIC DNA]</scope>
    <source>
        <strain evidence="9">ATCC 8486</strain>
    </source>
</reference>
<evidence type="ECO:0000313" key="7">
    <source>
        <dbReference type="EMBL" id="ARD66214.1"/>
    </source>
</evidence>
<evidence type="ECO:0000256" key="3">
    <source>
        <dbReference type="ARBA" id="ARBA00022723"/>
    </source>
</evidence>
<dbReference type="Gene3D" id="3.40.30.10">
    <property type="entry name" value="Glutaredoxin"/>
    <property type="match status" value="1"/>
</dbReference>
<keyword evidence="3" id="KW-0479">Metal-binding</keyword>
<dbReference type="SUPFAM" id="SSF52833">
    <property type="entry name" value="Thioredoxin-like"/>
    <property type="match status" value="1"/>
</dbReference>
<protein>
    <submittedName>
        <fullName evidence="7">NADH dehydrogenase</fullName>
    </submittedName>
    <submittedName>
        <fullName evidence="8">NADH-ubiquinone oxidoreductase-F iron-sulfur binding region domain-containing protein</fullName>
    </submittedName>
</protein>
<dbReference type="InterPro" id="IPR017896">
    <property type="entry name" value="4Fe4S_Fe-S-bd"/>
</dbReference>
<organism evidence="7 9">
    <name type="scientific">Eubacterium limosum</name>
    <dbReference type="NCBI Taxonomy" id="1736"/>
    <lineage>
        <taxon>Bacteria</taxon>
        <taxon>Bacillati</taxon>
        <taxon>Bacillota</taxon>
        <taxon>Clostridia</taxon>
        <taxon>Eubacteriales</taxon>
        <taxon>Eubacteriaceae</taxon>
        <taxon>Eubacterium</taxon>
    </lineage>
</organism>
<dbReference type="PANTHER" id="PTHR43578:SF3">
    <property type="entry name" value="NADH-QUINONE OXIDOREDUCTASE SUBUNIT F"/>
    <property type="match status" value="1"/>
</dbReference>
<evidence type="ECO:0000256" key="4">
    <source>
        <dbReference type="ARBA" id="ARBA00023004"/>
    </source>
</evidence>
<dbReference type="RefSeq" id="WP_013379182.1">
    <property type="nucleotide sequence ID" value="NZ_CP019962.1"/>
</dbReference>
<keyword evidence="2" id="KW-0004">4Fe-4S</keyword>
<dbReference type="Proteomes" id="UP000192391">
    <property type="component" value="Chromosome"/>
</dbReference>
<dbReference type="EMBL" id="JAQSVD010000005">
    <property type="protein sequence ID" value="MDE1470824.1"/>
    <property type="molecule type" value="Genomic_DNA"/>
</dbReference>
<dbReference type="SMART" id="SM00928">
    <property type="entry name" value="NADH_4Fe-4S"/>
    <property type="match status" value="1"/>
</dbReference>
<dbReference type="PROSITE" id="PS00645">
    <property type="entry name" value="COMPLEX1_51K_2"/>
    <property type="match status" value="1"/>
</dbReference>
<keyword evidence="4" id="KW-0408">Iron</keyword>
<dbReference type="Pfam" id="PF14697">
    <property type="entry name" value="Fer4_21"/>
    <property type="match status" value="1"/>
</dbReference>
<evidence type="ECO:0000313" key="8">
    <source>
        <dbReference type="EMBL" id="MDE1470824.1"/>
    </source>
</evidence>
<dbReference type="SUPFAM" id="SSF142984">
    <property type="entry name" value="Nqo1 middle domain-like"/>
    <property type="match status" value="1"/>
</dbReference>
<accession>A0AAC9QUJ7</accession>
<evidence type="ECO:0000256" key="1">
    <source>
        <dbReference type="ARBA" id="ARBA00007523"/>
    </source>
</evidence>
<dbReference type="InterPro" id="IPR019575">
    <property type="entry name" value="Nuop51_4Fe4S-bd"/>
</dbReference>
<dbReference type="InterPro" id="IPR017900">
    <property type="entry name" value="4Fe4S_Fe_S_CS"/>
</dbReference>
<keyword evidence="10" id="KW-1185">Reference proteome</keyword>
<dbReference type="PANTHER" id="PTHR43578">
    <property type="entry name" value="NADH-QUINONE OXIDOREDUCTASE SUBUNIT F"/>
    <property type="match status" value="1"/>
</dbReference>
<dbReference type="PROSITE" id="PS51257">
    <property type="entry name" value="PROKAR_LIPOPROTEIN"/>
    <property type="match status" value="1"/>
</dbReference>
<dbReference type="InterPro" id="IPR037225">
    <property type="entry name" value="Nuo51_FMN-bd_sf"/>
</dbReference>
<feature type="domain" description="4Fe-4S ferredoxin-type" evidence="6">
    <location>
        <begin position="572"/>
        <end position="599"/>
    </location>
</feature>
<dbReference type="InterPro" id="IPR001949">
    <property type="entry name" value="NADH-UbQ_OxRdtase_51kDa_CS"/>
</dbReference>
<evidence type="ECO:0000256" key="5">
    <source>
        <dbReference type="ARBA" id="ARBA00023014"/>
    </source>
</evidence>
<evidence type="ECO:0000313" key="9">
    <source>
        <dbReference type="Proteomes" id="UP000192391"/>
    </source>
</evidence>
<dbReference type="Pfam" id="PF01257">
    <property type="entry name" value="2Fe-2S_thioredx"/>
    <property type="match status" value="1"/>
</dbReference>
<dbReference type="GO" id="GO:0008137">
    <property type="term" value="F:NADH dehydrogenase (ubiquinone) activity"/>
    <property type="evidence" value="ECO:0007669"/>
    <property type="project" value="InterPro"/>
</dbReference>
<dbReference type="PROSITE" id="PS51379">
    <property type="entry name" value="4FE4S_FER_2"/>
    <property type="match status" value="2"/>
</dbReference>
<sequence length="599" mass="64943">MAFKRSQILLCGGTGCTSSGSQTLVKEFKKELIKHELMDEVELVITGCFGLCELGPVVIVYPEGTFYSRVEPSDIPELVEEHLVKGRPLERLIYSEKKEGEHPLSINELGFYKKQKRIALANCGVIDPEDIEEYIAFDGYMALEKVLFKMTPQEVIDEVKASGLRGRGGGGFPTGLKWQFAYNADSPDGVKFVACNADEGDPGAFMDRSVLEGDPHRLIEAMAIAAYAIGAQKGYVYVRAEYPIAVKRLQIAIDQAKDYGLLGDNVFDTDFSFDLEIRLGAGAFVCGEETALMNSVEGKRGEPRPRPPFPANKGLFERPTVLNNVETYANIPTIILEGAESFASVGTEKSKGTKVFALGGKINNTGLLEIPMGTTLREVIYEIGGGIPNGKAFKAAQTGGPSGGCIPSSELDIPIDYDNLISIGAMMGSGGLIVMDEDNCMVDVARFFLDFTQDESCGKCPPCRIGTKRMLEILERICDGQGEEGDIERLEELAEGIKASALCGLGQTAPNPVLSTIKYFRDEYEAHIYEKRCPAGVCRNLLNYVIDEEKCKGCGICAKKCPGDAITGEKKKPHVIDAAKCVKCGACIEACPFNAIAKA</sequence>
<dbReference type="Gene3D" id="3.40.50.11540">
    <property type="entry name" value="NADH-ubiquinone oxidoreductase 51kDa subunit"/>
    <property type="match status" value="1"/>
</dbReference>
<dbReference type="Pfam" id="PF01512">
    <property type="entry name" value="Complex1_51K"/>
    <property type="match status" value="1"/>
</dbReference>
<dbReference type="Gene3D" id="3.30.70.20">
    <property type="match status" value="2"/>
</dbReference>
<keyword evidence="5" id="KW-0411">Iron-sulfur</keyword>
<evidence type="ECO:0000259" key="6">
    <source>
        <dbReference type="PROSITE" id="PS51379"/>
    </source>
</evidence>
<dbReference type="SUPFAM" id="SSF140490">
    <property type="entry name" value="Nqo1C-terminal domain-like"/>
    <property type="match status" value="1"/>
</dbReference>
<dbReference type="PROSITE" id="PS00198">
    <property type="entry name" value="4FE4S_FER_1"/>
    <property type="match status" value="1"/>
</dbReference>
<dbReference type="GO" id="GO:0046872">
    <property type="term" value="F:metal ion binding"/>
    <property type="evidence" value="ECO:0007669"/>
    <property type="project" value="UniProtKB-KW"/>
</dbReference>